<name>A0AAN9K441_CLITE</name>
<dbReference type="PROSITE" id="PS50089">
    <property type="entry name" value="ZF_RING_2"/>
    <property type="match status" value="1"/>
</dbReference>
<dbReference type="GO" id="GO:0061630">
    <property type="term" value="F:ubiquitin protein ligase activity"/>
    <property type="evidence" value="ECO:0007669"/>
    <property type="project" value="TreeGrafter"/>
</dbReference>
<sequence>MLAKFLALIYTHLKWVLNFLLYYPFYMLHDSRPHINDGEEMGTFHNEFSEEHVDCAVCLCKIGEGDDATVLKCKHAFHRHCLDTWVGLKNVTCPLCRRSLDPRKTLTEFGAEVLLFQFCSVHNDERETWWLR</sequence>
<keyword evidence="3" id="KW-0862">Zinc</keyword>
<dbReference type="Proteomes" id="UP001359559">
    <property type="component" value="Unassembled WGS sequence"/>
</dbReference>
<keyword evidence="7" id="KW-1185">Reference proteome</keyword>
<protein>
    <recommendedName>
        <fullName evidence="5">RING-type domain-containing protein</fullName>
    </recommendedName>
</protein>
<dbReference type="EMBL" id="JAYKXN010000002">
    <property type="protein sequence ID" value="KAK7309968.1"/>
    <property type="molecule type" value="Genomic_DNA"/>
</dbReference>
<dbReference type="AlphaFoldDB" id="A0AAN9K441"/>
<evidence type="ECO:0000313" key="6">
    <source>
        <dbReference type="EMBL" id="KAK7309968.1"/>
    </source>
</evidence>
<feature type="domain" description="RING-type" evidence="5">
    <location>
        <begin position="55"/>
        <end position="97"/>
    </location>
</feature>
<evidence type="ECO:0000256" key="3">
    <source>
        <dbReference type="ARBA" id="ARBA00022833"/>
    </source>
</evidence>
<dbReference type="CDD" id="cd16448">
    <property type="entry name" value="RING-H2"/>
    <property type="match status" value="1"/>
</dbReference>
<dbReference type="PANTHER" id="PTHR45969">
    <property type="entry name" value="RING ZINC FINGER PROTEIN-RELATED"/>
    <property type="match status" value="1"/>
</dbReference>
<keyword evidence="1" id="KW-0479">Metal-binding</keyword>
<evidence type="ECO:0000256" key="1">
    <source>
        <dbReference type="ARBA" id="ARBA00022723"/>
    </source>
</evidence>
<reference evidence="6 7" key="1">
    <citation type="submission" date="2024-01" db="EMBL/GenBank/DDBJ databases">
        <title>The genomes of 5 underutilized Papilionoideae crops provide insights into root nodulation and disease resistance.</title>
        <authorList>
            <person name="Yuan L."/>
        </authorList>
    </citation>
    <scope>NUCLEOTIDE SEQUENCE [LARGE SCALE GENOMIC DNA]</scope>
    <source>
        <strain evidence="6">LY-2023</strain>
        <tissue evidence="6">Leaf</tissue>
    </source>
</reference>
<dbReference type="SMART" id="SM00184">
    <property type="entry name" value="RING"/>
    <property type="match status" value="1"/>
</dbReference>
<dbReference type="SUPFAM" id="SSF57850">
    <property type="entry name" value="RING/U-box"/>
    <property type="match status" value="1"/>
</dbReference>
<evidence type="ECO:0000259" key="5">
    <source>
        <dbReference type="PROSITE" id="PS50089"/>
    </source>
</evidence>
<comment type="caution">
    <text evidence="6">The sequence shown here is derived from an EMBL/GenBank/DDBJ whole genome shotgun (WGS) entry which is preliminary data.</text>
</comment>
<organism evidence="6 7">
    <name type="scientific">Clitoria ternatea</name>
    <name type="common">Butterfly pea</name>
    <dbReference type="NCBI Taxonomy" id="43366"/>
    <lineage>
        <taxon>Eukaryota</taxon>
        <taxon>Viridiplantae</taxon>
        <taxon>Streptophyta</taxon>
        <taxon>Embryophyta</taxon>
        <taxon>Tracheophyta</taxon>
        <taxon>Spermatophyta</taxon>
        <taxon>Magnoliopsida</taxon>
        <taxon>eudicotyledons</taxon>
        <taxon>Gunneridae</taxon>
        <taxon>Pentapetalae</taxon>
        <taxon>rosids</taxon>
        <taxon>fabids</taxon>
        <taxon>Fabales</taxon>
        <taxon>Fabaceae</taxon>
        <taxon>Papilionoideae</taxon>
        <taxon>50 kb inversion clade</taxon>
        <taxon>NPAAA clade</taxon>
        <taxon>indigoferoid/millettioid clade</taxon>
        <taxon>Phaseoleae</taxon>
        <taxon>Clitoria</taxon>
    </lineage>
</organism>
<dbReference type="GO" id="GO:0008270">
    <property type="term" value="F:zinc ion binding"/>
    <property type="evidence" value="ECO:0007669"/>
    <property type="project" value="UniProtKB-KW"/>
</dbReference>
<keyword evidence="2 4" id="KW-0863">Zinc-finger</keyword>
<gene>
    <name evidence="6" type="ORF">RJT34_07133</name>
</gene>
<accession>A0AAN9K441</accession>
<evidence type="ECO:0000256" key="4">
    <source>
        <dbReference type="PROSITE-ProRule" id="PRU00175"/>
    </source>
</evidence>
<dbReference type="PANTHER" id="PTHR45969:SF55">
    <property type="entry name" value="OS07G0686300 PROTEIN"/>
    <property type="match status" value="1"/>
</dbReference>
<dbReference type="GO" id="GO:0016567">
    <property type="term" value="P:protein ubiquitination"/>
    <property type="evidence" value="ECO:0007669"/>
    <property type="project" value="TreeGrafter"/>
</dbReference>
<evidence type="ECO:0000313" key="7">
    <source>
        <dbReference type="Proteomes" id="UP001359559"/>
    </source>
</evidence>
<dbReference type="InterPro" id="IPR013083">
    <property type="entry name" value="Znf_RING/FYVE/PHD"/>
</dbReference>
<dbReference type="Gene3D" id="3.30.40.10">
    <property type="entry name" value="Zinc/RING finger domain, C3HC4 (zinc finger)"/>
    <property type="match status" value="1"/>
</dbReference>
<dbReference type="InterPro" id="IPR001841">
    <property type="entry name" value="Znf_RING"/>
</dbReference>
<evidence type="ECO:0000256" key="2">
    <source>
        <dbReference type="ARBA" id="ARBA00022771"/>
    </source>
</evidence>
<proteinExistence type="predicted"/>
<dbReference type="Pfam" id="PF13639">
    <property type="entry name" value="zf-RING_2"/>
    <property type="match status" value="1"/>
</dbReference>